<comment type="caution">
    <text evidence="2">The sequence shown here is derived from an EMBL/GenBank/DDBJ whole genome shotgun (WGS) entry which is preliminary data.</text>
</comment>
<dbReference type="InterPro" id="IPR048031">
    <property type="entry name" value="ScyD/ScyE-like"/>
</dbReference>
<keyword evidence="3" id="KW-1185">Reference proteome</keyword>
<reference evidence="2 3" key="1">
    <citation type="submission" date="2018-01" db="EMBL/GenBank/DDBJ databases">
        <title>Glutamicibacter soli strain NHPC-3 Whole genome sequence and assembly.</title>
        <authorList>
            <person name="Choudhury P."/>
            <person name="Gupta D."/>
            <person name="Sengupta K."/>
            <person name="Jawed A."/>
            <person name="Sultana N."/>
            <person name="Saha P."/>
        </authorList>
    </citation>
    <scope>NUCLEOTIDE SEQUENCE [LARGE SCALE GENOMIC DNA]</scope>
    <source>
        <strain evidence="2 3">NHPC-3</strain>
    </source>
</reference>
<dbReference type="NCBIfam" id="NF033206">
    <property type="entry name" value="ScyE_fam"/>
    <property type="match status" value="1"/>
</dbReference>
<name>A0A365YIZ7_9MICC</name>
<proteinExistence type="predicted"/>
<protein>
    <recommendedName>
        <fullName evidence="4">ScyD/ScyE family protein</fullName>
    </recommendedName>
</protein>
<dbReference type="Proteomes" id="UP000252167">
    <property type="component" value="Unassembled WGS sequence"/>
</dbReference>
<dbReference type="PANTHER" id="PTHR40274:SF3">
    <property type="entry name" value="VIRGINIAMYCIN B LYASE"/>
    <property type="match status" value="1"/>
</dbReference>
<dbReference type="SUPFAM" id="SSF63825">
    <property type="entry name" value="YWTD domain"/>
    <property type="match status" value="1"/>
</dbReference>
<feature type="chain" id="PRO_5016952035" description="ScyD/ScyE family protein" evidence="1">
    <location>
        <begin position="27"/>
        <end position="373"/>
    </location>
</feature>
<dbReference type="EMBL" id="POAF01000002">
    <property type="protein sequence ID" value="RBM02666.1"/>
    <property type="molecule type" value="Genomic_DNA"/>
</dbReference>
<evidence type="ECO:0000256" key="1">
    <source>
        <dbReference type="SAM" id="SignalP"/>
    </source>
</evidence>
<organism evidence="2 3">
    <name type="scientific">Glutamicibacter soli</name>
    <dbReference type="NCBI Taxonomy" id="453836"/>
    <lineage>
        <taxon>Bacteria</taxon>
        <taxon>Bacillati</taxon>
        <taxon>Actinomycetota</taxon>
        <taxon>Actinomycetes</taxon>
        <taxon>Micrococcales</taxon>
        <taxon>Micrococcaceae</taxon>
        <taxon>Glutamicibacter</taxon>
    </lineage>
</organism>
<evidence type="ECO:0008006" key="4">
    <source>
        <dbReference type="Google" id="ProtNLM"/>
    </source>
</evidence>
<dbReference type="RefSeq" id="WP_113606662.1">
    <property type="nucleotide sequence ID" value="NZ_POAF01000002.1"/>
</dbReference>
<dbReference type="PANTHER" id="PTHR40274">
    <property type="entry name" value="VIRGINIAMYCIN B LYASE"/>
    <property type="match status" value="1"/>
</dbReference>
<evidence type="ECO:0000313" key="2">
    <source>
        <dbReference type="EMBL" id="RBM02666.1"/>
    </source>
</evidence>
<evidence type="ECO:0000313" key="3">
    <source>
        <dbReference type="Proteomes" id="UP000252167"/>
    </source>
</evidence>
<keyword evidence="1" id="KW-0732">Signal</keyword>
<dbReference type="InterPro" id="IPR051344">
    <property type="entry name" value="Vgb"/>
</dbReference>
<gene>
    <name evidence="2" type="ORF">C1H84_04305</name>
</gene>
<dbReference type="InterPro" id="IPR011042">
    <property type="entry name" value="6-blade_b-propeller_TolB-like"/>
</dbReference>
<dbReference type="AlphaFoldDB" id="A0A365YIZ7"/>
<sequence>MKFRAFAAVAAGALLATTLNIAPAQAGGDSHHNSRTTVQHVETLIEGLGGPLKVAYGSHGNILVAESFAGMLSSVASDGTKKVLASAPGKEIGAVSYSRGTTYYFENVAGTDENPEAIGPALLKSISHHGKTRTITDMTKWEVKLNPDGKTVYGVRDAPQTCLDQAPWMQSTGEVYSHPYSTSVWRGNVYVGDAGGNALWKVNSHGKASVVKVLPAEPVVIDEAAVAAAAEAGLTVPDCMMGRTYWAQAVPTDIELRGNWLYYTVLPGAPGESMSKGKIYKLNLHSKKSYLVASGLSAPTGIAVDDRGSIYVTELFGGGVSKIVKGKAVNVLPAPMASDVAISGHRMAVSTNALTPSGSIVTATLGHSHHGHR</sequence>
<dbReference type="Gene3D" id="2.120.10.30">
    <property type="entry name" value="TolB, C-terminal domain"/>
    <property type="match status" value="1"/>
</dbReference>
<accession>A0A365YIZ7</accession>
<feature type="signal peptide" evidence="1">
    <location>
        <begin position="1"/>
        <end position="26"/>
    </location>
</feature>